<dbReference type="EMBL" id="JACHXR010000020">
    <property type="protein sequence ID" value="MBB3233074.1"/>
    <property type="molecule type" value="Genomic_DNA"/>
</dbReference>
<accession>A0A7W5N3B6</accession>
<gene>
    <name evidence="1" type="ORF">FHR97_003957</name>
</gene>
<dbReference type="AlphaFoldDB" id="A0A7W5N3B6"/>
<dbReference type="RefSeq" id="WP_221187883.1">
    <property type="nucleotide sequence ID" value="NZ_JACHXR010000020.1"/>
</dbReference>
<proteinExistence type="predicted"/>
<sequence>MGEDLLPFGDYADIDPHQQLCDDAELVQYQEKEDSEFYQSKDWWWDHQRIRFLKSQAGLSILLMAVPVVW</sequence>
<organism evidence="1 2">
    <name type="scientific">Halomonas stenophila</name>
    <dbReference type="NCBI Taxonomy" id="795312"/>
    <lineage>
        <taxon>Bacteria</taxon>
        <taxon>Pseudomonadati</taxon>
        <taxon>Pseudomonadota</taxon>
        <taxon>Gammaproteobacteria</taxon>
        <taxon>Oceanospirillales</taxon>
        <taxon>Halomonadaceae</taxon>
        <taxon>Halomonas</taxon>
    </lineage>
</organism>
<comment type="caution">
    <text evidence="1">The sequence shown here is derived from an EMBL/GenBank/DDBJ whole genome shotgun (WGS) entry which is preliminary data.</text>
</comment>
<evidence type="ECO:0000313" key="2">
    <source>
        <dbReference type="Proteomes" id="UP000518892"/>
    </source>
</evidence>
<reference evidence="1 2" key="1">
    <citation type="submission" date="2020-08" db="EMBL/GenBank/DDBJ databases">
        <title>Genomic Encyclopedia of Type Strains, Phase III (KMG-III): the genomes of soil and plant-associated and newly described type strains.</title>
        <authorList>
            <person name="Whitman W."/>
        </authorList>
    </citation>
    <scope>NUCLEOTIDE SEQUENCE [LARGE SCALE GENOMIC DNA]</scope>
    <source>
        <strain evidence="1 2">CECT 7744</strain>
    </source>
</reference>
<keyword evidence="2" id="KW-1185">Reference proteome</keyword>
<protein>
    <submittedName>
        <fullName evidence="1">Uncharacterized protein</fullName>
    </submittedName>
</protein>
<dbReference type="Proteomes" id="UP000518892">
    <property type="component" value="Unassembled WGS sequence"/>
</dbReference>
<name>A0A7W5N3B6_9GAMM</name>
<evidence type="ECO:0000313" key="1">
    <source>
        <dbReference type="EMBL" id="MBB3233074.1"/>
    </source>
</evidence>